<evidence type="ECO:0000256" key="5">
    <source>
        <dbReference type="ARBA" id="ARBA00022839"/>
    </source>
</evidence>
<dbReference type="InterPro" id="IPR011604">
    <property type="entry name" value="PDDEXK-like_dom_sf"/>
</dbReference>
<proteinExistence type="inferred from homology"/>
<evidence type="ECO:0000259" key="16">
    <source>
        <dbReference type="Pfam" id="PF01930"/>
    </source>
</evidence>
<dbReference type="InterPro" id="IPR013343">
    <property type="entry name" value="CRISPR-assoc_prot_Cas4"/>
</dbReference>
<dbReference type="Gene3D" id="3.90.320.10">
    <property type="match status" value="1"/>
</dbReference>
<dbReference type="EMBL" id="AP011540">
    <property type="protein sequence ID" value="BAI65057.1"/>
    <property type="molecule type" value="Genomic_DNA"/>
</dbReference>
<reference evidence="18" key="1">
    <citation type="submission" date="2009-07" db="EMBL/GenBank/DDBJ databases">
        <title>Complete genome sequence of Rothia mucilaginosa DJ.</title>
        <authorList>
            <person name="Yamane K."/>
            <person name="Nambu T."/>
            <person name="Mashimo C."/>
            <person name="Sugimori C."/>
            <person name="Yamanaka T."/>
            <person name="Leung K."/>
            <person name="Fukushima H."/>
        </authorList>
    </citation>
    <scope>NUCLEOTIDE SEQUENCE [LARGE SCALE GENOMIC DNA]</scope>
    <source>
        <strain evidence="18">DY-18</strain>
    </source>
</reference>
<gene>
    <name evidence="14" type="primary">cas1</name>
    <name evidence="17" type="ordered locus">RMDY18_12250</name>
</gene>
<evidence type="ECO:0000256" key="7">
    <source>
        <dbReference type="ARBA" id="ARBA00023004"/>
    </source>
</evidence>
<evidence type="ECO:0000256" key="9">
    <source>
        <dbReference type="ARBA" id="ARBA00023118"/>
    </source>
</evidence>
<evidence type="ECO:0000256" key="12">
    <source>
        <dbReference type="ARBA" id="ARBA00033996"/>
    </source>
</evidence>
<keyword evidence="3 14" id="KW-0255">Endonuclease</keyword>
<keyword evidence="8" id="KW-0411">Iron-sulfur</keyword>
<dbReference type="InterPro" id="IPR042211">
    <property type="entry name" value="CRISPR-assoc_Cas1_N"/>
</dbReference>
<dbReference type="EC" id="3.1.-.-" evidence="14"/>
<comment type="similarity">
    <text evidence="14">Belongs to the CRISPR-associated endonuclease Cas1 family.</text>
</comment>
<keyword evidence="18" id="KW-1185">Reference proteome</keyword>
<dbReference type="Gene3D" id="3.100.10.20">
    <property type="entry name" value="CRISPR-associated endonuclease Cas1, N-terminal domain"/>
    <property type="match status" value="1"/>
</dbReference>
<dbReference type="GO" id="GO:0046872">
    <property type="term" value="F:metal ion binding"/>
    <property type="evidence" value="ECO:0007669"/>
    <property type="project" value="UniProtKB-UniRule"/>
</dbReference>
<evidence type="ECO:0000256" key="6">
    <source>
        <dbReference type="ARBA" id="ARBA00022842"/>
    </source>
</evidence>
<feature type="binding site" evidence="14">
    <location>
        <position position="381"/>
    </location>
    <ligand>
        <name>Mn(2+)</name>
        <dbReference type="ChEBI" id="CHEBI:29035"/>
    </ligand>
</feature>
<evidence type="ECO:0000256" key="10">
    <source>
        <dbReference type="ARBA" id="ARBA00023125"/>
    </source>
</evidence>
<name>D2NTT1_ROTMD</name>
<dbReference type="Proteomes" id="UP000001883">
    <property type="component" value="Chromosome"/>
</dbReference>
<organism evidence="17 18">
    <name type="scientific">Rothia mucilaginosa (strain DY-18)</name>
    <name type="common">Stomatococcus mucilaginosus</name>
    <dbReference type="NCBI Taxonomy" id="680646"/>
    <lineage>
        <taxon>Bacteria</taxon>
        <taxon>Bacillati</taxon>
        <taxon>Actinomycetota</taxon>
        <taxon>Actinomycetes</taxon>
        <taxon>Micrococcales</taxon>
        <taxon>Micrococcaceae</taxon>
        <taxon>Rothia</taxon>
    </lineage>
</organism>
<dbReference type="PANTHER" id="PTHR34353:SF2">
    <property type="entry name" value="CRISPR-ASSOCIATED ENDONUCLEASE CAS1 1"/>
    <property type="match status" value="1"/>
</dbReference>
<accession>D2NTT1</accession>
<dbReference type="HOGENOM" id="CLU_466793_0_0_11"/>
<keyword evidence="1 14" id="KW-0540">Nuclease</keyword>
<dbReference type="InterPro" id="IPR042206">
    <property type="entry name" value="CRISPR-assoc_Cas1_C"/>
</dbReference>
<dbReference type="eggNOG" id="COG1468">
    <property type="taxonomic scope" value="Bacteria"/>
</dbReference>
<dbReference type="STRING" id="680646.RMDY18_12250"/>
<dbReference type="AlphaFoldDB" id="D2NTT1"/>
<dbReference type="InterPro" id="IPR022765">
    <property type="entry name" value="Dna2/Cas4_DUF83"/>
</dbReference>
<comment type="catalytic activity">
    <reaction evidence="12">
        <text>exonucleolytic cleavage in the 5'- to 3'-direction to yield nucleoside 3'-phosphates.</text>
        <dbReference type="EC" id="3.1.12.1"/>
    </reaction>
</comment>
<dbReference type="NCBIfam" id="TIGR00287">
    <property type="entry name" value="cas1"/>
    <property type="match status" value="1"/>
</dbReference>
<protein>
    <recommendedName>
        <fullName evidence="14">CRISPR-associated endonuclease Cas1</fullName>
        <ecNumber evidence="14">3.1.-.-</ecNumber>
    </recommendedName>
</protein>
<feature type="region of interest" description="Disordered" evidence="15">
    <location>
        <begin position="56"/>
        <end position="86"/>
    </location>
</feature>
<evidence type="ECO:0000256" key="13">
    <source>
        <dbReference type="ARBA" id="ARBA00038592"/>
    </source>
</evidence>
<dbReference type="eggNOG" id="COG1518">
    <property type="taxonomic scope" value="Bacteria"/>
</dbReference>
<dbReference type="GO" id="GO:0004527">
    <property type="term" value="F:exonuclease activity"/>
    <property type="evidence" value="ECO:0007669"/>
    <property type="project" value="UniProtKB-KW"/>
</dbReference>
<reference evidence="17 18" key="2">
    <citation type="journal article" date="2010" name="J Osaka Dent Univ">
        <title>Isolation and identification of Rothia mucilaginosa from persistent apical periodontitis lesions.</title>
        <authorList>
            <person name="Yamane K."/>
            <person name="Yoshida M."/>
            <person name="Fujihira T."/>
            <person name="Baba T."/>
            <person name="Tsuji N."/>
            <person name="Hayashi H."/>
            <person name="Sugimori C."/>
            <person name="Yamanaka T."/>
            <person name="Mashimo C."/>
            <person name="Nambu T."/>
            <person name="Kawai H."/>
            <person name="Fukushima H."/>
        </authorList>
    </citation>
    <scope>NUCLEOTIDE SEQUENCE [LARGE SCALE GENOMIC DNA]</scope>
    <source>
        <strain evidence="17 18">DY-18</strain>
    </source>
</reference>
<evidence type="ECO:0000256" key="1">
    <source>
        <dbReference type="ARBA" id="ARBA00022722"/>
    </source>
</evidence>
<feature type="domain" description="DUF83" evidence="16">
    <location>
        <begin position="38"/>
        <end position="212"/>
    </location>
</feature>
<evidence type="ECO:0000313" key="17">
    <source>
        <dbReference type="EMBL" id="BAI65057.1"/>
    </source>
</evidence>
<dbReference type="Pfam" id="PF01930">
    <property type="entry name" value="Cas_Cas4"/>
    <property type="match status" value="1"/>
</dbReference>
<feature type="binding site" evidence="14">
    <location>
        <position position="467"/>
    </location>
    <ligand>
        <name>Mn(2+)</name>
        <dbReference type="ChEBI" id="CHEBI:29035"/>
    </ligand>
</feature>
<keyword evidence="4 14" id="KW-0378">Hydrolase</keyword>
<sequence length="560" mass="61490">MVLPSKPSSQSRLPTILAHTKETPMSTPYSAGDELPISLVMHTVYCPRRAWIESNGEKTDTSQMQEGQSAHKRVDDPKTSRGTQQRAVTISSTRLGLTGRCDAVEPQEDGSTRIIEYKATPVRRNASVTPAHRVQLALQKICLEEAGETVSECAVHFTNHNKTVPVDISDEDIRTAEEYVHTTRALIDNPTAPQPLEDSPRCSWCSHISVCLPDESRGKENITRVVASNPDSQVAHLTTQGSRATVQQGRLIVQHLGETISSVPLERVHSLVVHGNIDVSSALLRELMWRNCTIIWCSSTGRVYGWSQPGTGPNGLARVQQHVLSAQGYLPIASAMIASKIANQATLLRRNGHAADVCRTMRDIQKNTPQATSIPELLGLEGEAASLYFGNFATMLKEDALTELGWIWTGRQGRGANDPINILLNYAYGMLSSECIRGILTCGLDPHAGFLHSSSRNKPALALDLMEEFRAVIADSVVVSLINRKQVKAAHFTTVGGSYRLTPEGRKTIIAAFEKRMVTEITHPTYGYSVTWRRAIEVQARMLLGVINGTTREYTGVTVR</sequence>
<dbReference type="Gene3D" id="1.20.120.920">
    <property type="entry name" value="CRISPR-associated endonuclease Cas1, C-terminal domain"/>
    <property type="match status" value="1"/>
</dbReference>
<keyword evidence="11 14" id="KW-0464">Manganese</keyword>
<dbReference type="Pfam" id="PF01867">
    <property type="entry name" value="Cas_Cas1"/>
    <property type="match status" value="1"/>
</dbReference>
<evidence type="ECO:0000256" key="4">
    <source>
        <dbReference type="ARBA" id="ARBA00022801"/>
    </source>
</evidence>
<evidence type="ECO:0000256" key="11">
    <source>
        <dbReference type="ARBA" id="ARBA00023211"/>
    </source>
</evidence>
<evidence type="ECO:0000256" key="15">
    <source>
        <dbReference type="SAM" id="MobiDB-lite"/>
    </source>
</evidence>
<dbReference type="PANTHER" id="PTHR34353">
    <property type="entry name" value="CRISPR-ASSOCIATED ENDONUCLEASE CAS1 1"/>
    <property type="match status" value="1"/>
</dbReference>
<evidence type="ECO:0000313" key="18">
    <source>
        <dbReference type="Proteomes" id="UP000001883"/>
    </source>
</evidence>
<evidence type="ECO:0000256" key="2">
    <source>
        <dbReference type="ARBA" id="ARBA00022723"/>
    </source>
</evidence>
<keyword evidence="2 14" id="KW-0479">Metal-binding</keyword>
<feature type="binding site" evidence="14">
    <location>
        <position position="452"/>
    </location>
    <ligand>
        <name>Mn(2+)</name>
        <dbReference type="ChEBI" id="CHEBI:29035"/>
    </ligand>
</feature>
<keyword evidence="9 14" id="KW-0051">Antiviral defense</keyword>
<dbReference type="CDD" id="cd09634">
    <property type="entry name" value="Cas1_I-II-III"/>
    <property type="match status" value="1"/>
</dbReference>
<evidence type="ECO:0000256" key="3">
    <source>
        <dbReference type="ARBA" id="ARBA00022759"/>
    </source>
</evidence>
<comment type="cofactor">
    <cofactor evidence="14">
        <name>Mg(2+)</name>
        <dbReference type="ChEBI" id="CHEBI:18420"/>
    </cofactor>
    <cofactor evidence="14">
        <name>Mn(2+)</name>
        <dbReference type="ChEBI" id="CHEBI:29035"/>
    </cofactor>
</comment>
<evidence type="ECO:0000256" key="14">
    <source>
        <dbReference type="HAMAP-Rule" id="MF_01470"/>
    </source>
</evidence>
<evidence type="ECO:0000256" key="8">
    <source>
        <dbReference type="ARBA" id="ARBA00023014"/>
    </source>
</evidence>
<dbReference type="GO" id="GO:0043571">
    <property type="term" value="P:maintenance of CRISPR repeat elements"/>
    <property type="evidence" value="ECO:0007669"/>
    <property type="project" value="UniProtKB-UniRule"/>
</dbReference>
<dbReference type="GO" id="GO:0003677">
    <property type="term" value="F:DNA binding"/>
    <property type="evidence" value="ECO:0007669"/>
    <property type="project" value="UniProtKB-KW"/>
</dbReference>
<comment type="subunit">
    <text evidence="13 14">Homodimer, forms a heterotetramer with a Cas2 homodimer.</text>
</comment>
<keyword evidence="5" id="KW-0269">Exonuclease</keyword>
<dbReference type="InterPro" id="IPR002729">
    <property type="entry name" value="CRISPR-assoc_Cas1"/>
</dbReference>
<keyword evidence="10 14" id="KW-0238">DNA-binding</keyword>
<dbReference type="HAMAP" id="MF_01470">
    <property type="entry name" value="Cas1"/>
    <property type="match status" value="1"/>
</dbReference>
<dbReference type="KEGG" id="rmu:RMDY18_12250"/>
<dbReference type="InterPro" id="IPR050646">
    <property type="entry name" value="Cas1"/>
</dbReference>
<dbReference type="GO" id="GO:0051607">
    <property type="term" value="P:defense response to virus"/>
    <property type="evidence" value="ECO:0007669"/>
    <property type="project" value="UniProtKB-UniRule"/>
</dbReference>
<reference evidence="17 18" key="3">
    <citation type="journal article" date="2010" name="Sequencing">
        <title>Complete Genome Sequence of Rothia mucilaginosa DY-18: A Clinical Isolate with Dense Meshwork-Like Structures from a Persistent Apical Periodontitis Lesion.</title>
        <authorList>
            <person name="Yamane K."/>
            <person name="Nambu T."/>
            <person name="Yamanaka T."/>
            <person name="Mashimo C."/>
            <person name="Sugimori C."/>
            <person name="Leung K.-P."/>
            <person name="Fukushima H."/>
        </authorList>
    </citation>
    <scope>NUCLEOTIDE SEQUENCE [LARGE SCALE GENOMIC DNA]</scope>
    <source>
        <strain evidence="17 18">DY-18</strain>
    </source>
</reference>
<dbReference type="NCBIfam" id="TIGR00372">
    <property type="entry name" value="cas4"/>
    <property type="match status" value="1"/>
</dbReference>
<dbReference type="GO" id="GO:0004519">
    <property type="term" value="F:endonuclease activity"/>
    <property type="evidence" value="ECO:0007669"/>
    <property type="project" value="UniProtKB-UniRule"/>
</dbReference>
<dbReference type="GO" id="GO:0051536">
    <property type="term" value="F:iron-sulfur cluster binding"/>
    <property type="evidence" value="ECO:0007669"/>
    <property type="project" value="UniProtKB-KW"/>
</dbReference>
<keyword evidence="7" id="KW-0408">Iron</keyword>
<comment type="function">
    <text evidence="14">CRISPR (clustered regularly interspaced short palindromic repeat), is an adaptive immune system that provides protection against mobile genetic elements (viruses, transposable elements and conjugative plasmids). CRISPR clusters contain spacers, sequences complementary to antecedent mobile elements, and target invading nucleic acids. CRISPR clusters are transcribed and processed into CRISPR RNA (crRNA). Acts as a dsDNA endonuclease. Involved in the integration of spacer DNA into the CRISPR cassette.</text>
</comment>
<keyword evidence="6 14" id="KW-0460">Magnesium</keyword>